<gene>
    <name evidence="6" type="ORF">BG006_010857</name>
</gene>
<dbReference type="SUPFAM" id="SSF51905">
    <property type="entry name" value="FAD/NAD(P)-binding domain"/>
    <property type="match status" value="2"/>
</dbReference>
<evidence type="ECO:0000256" key="1">
    <source>
        <dbReference type="ARBA" id="ARBA00007992"/>
    </source>
</evidence>
<name>A0A9P5VIC0_9FUNG</name>
<evidence type="ECO:0000313" key="6">
    <source>
        <dbReference type="EMBL" id="KAF9325664.1"/>
    </source>
</evidence>
<reference evidence="6" key="1">
    <citation type="journal article" date="2020" name="Fungal Divers.">
        <title>Resolving the Mortierellaceae phylogeny through synthesis of multi-gene phylogenetics and phylogenomics.</title>
        <authorList>
            <person name="Vandepol N."/>
            <person name="Liber J."/>
            <person name="Desiro A."/>
            <person name="Na H."/>
            <person name="Kennedy M."/>
            <person name="Barry K."/>
            <person name="Grigoriev I.V."/>
            <person name="Miller A.N."/>
            <person name="O'Donnell K."/>
            <person name="Stajich J.E."/>
            <person name="Bonito G."/>
        </authorList>
    </citation>
    <scope>NUCLEOTIDE SEQUENCE</scope>
    <source>
        <strain evidence="6">NVP1</strain>
    </source>
</reference>
<dbReference type="GO" id="GO:0004497">
    <property type="term" value="F:monooxygenase activity"/>
    <property type="evidence" value="ECO:0007669"/>
    <property type="project" value="InterPro"/>
</dbReference>
<comment type="similarity">
    <text evidence="1">Belongs to the paxM FAD-dependent monooxygenase family.</text>
</comment>
<keyword evidence="3" id="KW-0274">FAD</keyword>
<dbReference type="AlphaFoldDB" id="A0A9P5VIC0"/>
<comment type="caution">
    <text evidence="6">The sequence shown here is derived from an EMBL/GenBank/DDBJ whole genome shotgun (WGS) entry which is preliminary data.</text>
</comment>
<evidence type="ECO:0000256" key="4">
    <source>
        <dbReference type="ARBA" id="ARBA00023002"/>
    </source>
</evidence>
<evidence type="ECO:0000256" key="3">
    <source>
        <dbReference type="ARBA" id="ARBA00022827"/>
    </source>
</evidence>
<dbReference type="PANTHER" id="PTHR47356">
    <property type="entry name" value="FAD-DEPENDENT MONOOXYGENASE ASQG-RELATED"/>
    <property type="match status" value="1"/>
</dbReference>
<accession>A0A9P5VIC0</accession>
<dbReference type="Pfam" id="PF01494">
    <property type="entry name" value="FAD_binding_3"/>
    <property type="match status" value="3"/>
</dbReference>
<dbReference type="PRINTS" id="PR00420">
    <property type="entry name" value="RNGMNOXGNASE"/>
</dbReference>
<dbReference type="Proteomes" id="UP000696485">
    <property type="component" value="Unassembled WGS sequence"/>
</dbReference>
<feature type="domain" description="FAD-binding" evidence="5">
    <location>
        <begin position="385"/>
        <end position="546"/>
    </location>
</feature>
<dbReference type="InterPro" id="IPR036188">
    <property type="entry name" value="FAD/NAD-bd_sf"/>
</dbReference>
<evidence type="ECO:0000259" key="5">
    <source>
        <dbReference type="Pfam" id="PF01494"/>
    </source>
</evidence>
<protein>
    <recommendedName>
        <fullName evidence="5">FAD-binding domain-containing protein</fullName>
    </recommendedName>
</protein>
<organism evidence="6 7">
    <name type="scientific">Podila minutissima</name>
    <dbReference type="NCBI Taxonomy" id="64525"/>
    <lineage>
        <taxon>Eukaryota</taxon>
        <taxon>Fungi</taxon>
        <taxon>Fungi incertae sedis</taxon>
        <taxon>Mucoromycota</taxon>
        <taxon>Mortierellomycotina</taxon>
        <taxon>Mortierellomycetes</taxon>
        <taxon>Mortierellales</taxon>
        <taxon>Mortierellaceae</taxon>
        <taxon>Podila</taxon>
    </lineage>
</organism>
<evidence type="ECO:0000256" key="2">
    <source>
        <dbReference type="ARBA" id="ARBA00022630"/>
    </source>
</evidence>
<dbReference type="InterPro" id="IPR050562">
    <property type="entry name" value="FAD_mOase_fung"/>
</dbReference>
<dbReference type="Gene3D" id="3.50.50.60">
    <property type="entry name" value="FAD/NAD(P)-binding domain"/>
    <property type="match status" value="2"/>
</dbReference>
<keyword evidence="4" id="KW-0560">Oxidoreductase</keyword>
<keyword evidence="2" id="KW-0285">Flavoprotein</keyword>
<sequence>MARSTATPKPKVYLAATQLPLTYEEIDYLSKPRVLIAGAGIGGLTLAILLTKAGIPYQVFEKSYEVKPSGSAIILGSGAGALLEQMEIYMSVELGKHATKMDIYNGNLKPGFTMDYGWLEKVPDLYGLLWHQIPRECILLGKRVLSFQETGDGITVRCSDNSEYQGDILVGADGAYSAVRQHLFKNLKATGDLPSVDDVPLPFSCVCLVGQTTVLDPEDFPDLKSECCKYYPILGVQNMCTTAKMNDSFRTSEWGPEAAEAMCKEFRHFKVPGGKDGQVLTLGDYIDRSPKEYLAKVMLEEIVFQTWHGGRTVLMGDGGAGALTAMHDAVTLANWTCTLEAPSPSEIEDIFKEYRAERYPVAKEAFETSQVFTKTLGKENEDRPKVLIAGAGLGGLTLALLLKKAGVRFQVLEGATEIKPLGSAIILGSGVGPLMTQLGIYDELIQVGKHATEMSIVNENLEPEFKMKYDFIHEATSYREYVFSRPDLHDLLWRHVPRENIHLGKKIVSFDQDSTDVLVRCSDGSTYQGHILVGADGAYSAVRHHLFKTLKHGGSLPAADDVVLPFNSVCLVGQTEVLDPEEFQDLKSSCSEYYSILGEDNKCTWLTFTTKKNTVCWMVIRFLDEPQSVGSVHSPEWGPDAAEAMCDEVRDYKVPGGKDGKILTLGDYIDRSPKGSIGKVMLEEKVFDTWYGGRTVLLGDACHKMNPTGGAGALTAMHDAVTLANWINTIEIPAVDNIEAIFKEYRKERHPVAKEAFETSQMFSRILGKSMVSLVARAVMKQIPDWLWRRLMVRMSHMRHQASFLPLIESKGTVKPEHQPSLEKTLAILKQQAIAKKDANPRSVAVPAW</sequence>
<dbReference type="EMBL" id="JAAAUY010000890">
    <property type="protein sequence ID" value="KAF9325664.1"/>
    <property type="molecule type" value="Genomic_DNA"/>
</dbReference>
<feature type="domain" description="FAD-binding" evidence="5">
    <location>
        <begin position="33"/>
        <end position="190"/>
    </location>
</feature>
<feature type="domain" description="FAD-binding" evidence="5">
    <location>
        <begin position="682"/>
        <end position="758"/>
    </location>
</feature>
<dbReference type="PANTHER" id="PTHR47356:SF2">
    <property type="entry name" value="FAD-BINDING DOMAIN-CONTAINING PROTEIN-RELATED"/>
    <property type="match status" value="1"/>
</dbReference>
<evidence type="ECO:0000313" key="7">
    <source>
        <dbReference type="Proteomes" id="UP000696485"/>
    </source>
</evidence>
<dbReference type="GO" id="GO:0071949">
    <property type="term" value="F:FAD binding"/>
    <property type="evidence" value="ECO:0007669"/>
    <property type="project" value="InterPro"/>
</dbReference>
<proteinExistence type="inferred from homology"/>
<keyword evidence="7" id="KW-1185">Reference proteome</keyword>
<dbReference type="InterPro" id="IPR002938">
    <property type="entry name" value="FAD-bd"/>
</dbReference>